<keyword evidence="1" id="KW-1133">Transmembrane helix</keyword>
<keyword evidence="1" id="KW-0812">Transmembrane</keyword>
<evidence type="ECO:0000313" key="2">
    <source>
        <dbReference type="EMBL" id="SDY10206.1"/>
    </source>
</evidence>
<evidence type="ECO:0000313" key="3">
    <source>
        <dbReference type="Proteomes" id="UP000242415"/>
    </source>
</evidence>
<proteinExistence type="predicted"/>
<keyword evidence="3" id="KW-1185">Reference proteome</keyword>
<feature type="transmembrane region" description="Helical" evidence="1">
    <location>
        <begin position="57"/>
        <end position="80"/>
    </location>
</feature>
<organism evidence="2 3">
    <name type="scientific">Micromonospora pattaloongensis</name>
    <dbReference type="NCBI Taxonomy" id="405436"/>
    <lineage>
        <taxon>Bacteria</taxon>
        <taxon>Bacillati</taxon>
        <taxon>Actinomycetota</taxon>
        <taxon>Actinomycetes</taxon>
        <taxon>Micromonosporales</taxon>
        <taxon>Micromonosporaceae</taxon>
        <taxon>Micromonospora</taxon>
    </lineage>
</organism>
<keyword evidence="1" id="KW-0472">Membrane</keyword>
<reference evidence="3" key="1">
    <citation type="submission" date="2016-10" db="EMBL/GenBank/DDBJ databases">
        <authorList>
            <person name="Varghese N."/>
            <person name="Submissions S."/>
        </authorList>
    </citation>
    <scope>NUCLEOTIDE SEQUENCE [LARGE SCALE GENOMIC DNA]</scope>
    <source>
        <strain evidence="3">DSM 45245</strain>
    </source>
</reference>
<name>A0A1H3H3W9_9ACTN</name>
<dbReference type="STRING" id="405436.SAMN05444365_101674"/>
<dbReference type="Proteomes" id="UP000242415">
    <property type="component" value="Unassembled WGS sequence"/>
</dbReference>
<gene>
    <name evidence="2" type="ORF">SAMN05444365_101674</name>
</gene>
<dbReference type="EMBL" id="FNPH01000001">
    <property type="protein sequence ID" value="SDY10206.1"/>
    <property type="molecule type" value="Genomic_DNA"/>
</dbReference>
<sequence length="184" mass="18059">MRAASDLALLGILTTVAALGVLTAGAAVATASAAVHHWIERDTWPGLRPTLRTFVRALLPGAGATAVAGGTAGLLVLNLVALARGAVPGGAVLLAVTAAVLAAAVGFAGLTVVELGRRGGHGWRGAGRAALRTAESRPLALISVAGVLALAATLGALVLPPLTPILAGHALFALHAVTRRVAPA</sequence>
<accession>A0A1H3H3W9</accession>
<dbReference type="AlphaFoldDB" id="A0A1H3H3W9"/>
<protein>
    <submittedName>
        <fullName evidence="2">Uncharacterized protein</fullName>
    </submittedName>
</protein>
<evidence type="ECO:0000256" key="1">
    <source>
        <dbReference type="SAM" id="Phobius"/>
    </source>
</evidence>
<feature type="transmembrane region" description="Helical" evidence="1">
    <location>
        <begin position="92"/>
        <end position="113"/>
    </location>
</feature>